<sequence>MEFASSMISLSPKLSSFSSSALS</sequence>
<accession>A0A2P2QFY0</accession>
<dbReference type="AlphaFoldDB" id="A0A2P2QFY0"/>
<name>A0A2P2QFY0_RHIMU</name>
<organism evidence="2">
    <name type="scientific">Rhizophora mucronata</name>
    <name type="common">Asiatic mangrove</name>
    <dbReference type="NCBI Taxonomy" id="61149"/>
    <lineage>
        <taxon>Eukaryota</taxon>
        <taxon>Viridiplantae</taxon>
        <taxon>Streptophyta</taxon>
        <taxon>Embryophyta</taxon>
        <taxon>Tracheophyta</taxon>
        <taxon>Spermatophyta</taxon>
        <taxon>Magnoliopsida</taxon>
        <taxon>eudicotyledons</taxon>
        <taxon>Gunneridae</taxon>
        <taxon>Pentapetalae</taxon>
        <taxon>rosids</taxon>
        <taxon>fabids</taxon>
        <taxon>Malpighiales</taxon>
        <taxon>Rhizophoraceae</taxon>
        <taxon>Rhizophora</taxon>
    </lineage>
</organism>
<feature type="region of interest" description="Disordered" evidence="1">
    <location>
        <begin position="1"/>
        <end position="23"/>
    </location>
</feature>
<evidence type="ECO:0000313" key="2">
    <source>
        <dbReference type="EMBL" id="MBX65899.1"/>
    </source>
</evidence>
<proteinExistence type="predicted"/>
<evidence type="ECO:0000256" key="1">
    <source>
        <dbReference type="SAM" id="MobiDB-lite"/>
    </source>
</evidence>
<protein>
    <submittedName>
        <fullName evidence="2">Uncharacterized protein</fullName>
    </submittedName>
</protein>
<reference evidence="2" key="1">
    <citation type="submission" date="2018-02" db="EMBL/GenBank/DDBJ databases">
        <title>Rhizophora mucronata_Transcriptome.</title>
        <authorList>
            <person name="Meera S.P."/>
            <person name="Sreeshan A."/>
            <person name="Augustine A."/>
        </authorList>
    </citation>
    <scope>NUCLEOTIDE SEQUENCE</scope>
    <source>
        <tissue evidence="2">Leaf</tissue>
    </source>
</reference>
<dbReference type="EMBL" id="GGEC01085415">
    <property type="protein sequence ID" value="MBX65899.1"/>
    <property type="molecule type" value="Transcribed_RNA"/>
</dbReference>